<proteinExistence type="predicted"/>
<dbReference type="AlphaFoldDB" id="F4KL98"/>
<dbReference type="eggNOG" id="ENOG502ZRYV">
    <property type="taxonomic scope" value="Bacteria"/>
</dbReference>
<dbReference type="SUPFAM" id="SSF82171">
    <property type="entry name" value="DPP6 N-terminal domain-like"/>
    <property type="match status" value="1"/>
</dbReference>
<evidence type="ECO:0008006" key="4">
    <source>
        <dbReference type="Google" id="ProtNLM"/>
    </source>
</evidence>
<dbReference type="NCBIfam" id="TIGR04183">
    <property type="entry name" value="Por_Secre_tail"/>
    <property type="match status" value="1"/>
</dbReference>
<dbReference type="KEGG" id="pah:Poras_0118"/>
<name>F4KL98_PORAD</name>
<evidence type="ECO:0000256" key="1">
    <source>
        <dbReference type="SAM" id="SignalP"/>
    </source>
</evidence>
<evidence type="ECO:0000313" key="3">
    <source>
        <dbReference type="Proteomes" id="UP000006545"/>
    </source>
</evidence>
<dbReference type="Proteomes" id="UP000006545">
    <property type="component" value="Chromosome"/>
</dbReference>
<dbReference type="RefSeq" id="WP_013759780.1">
    <property type="nucleotide sequence ID" value="NC_015501.1"/>
</dbReference>
<keyword evidence="3" id="KW-1185">Reference proteome</keyword>
<feature type="chain" id="PRO_5003310075" description="T9SS C-terminal target domain-containing protein" evidence="1">
    <location>
        <begin position="22"/>
        <end position="537"/>
    </location>
</feature>
<dbReference type="EMBL" id="CP002689">
    <property type="protein sequence ID" value="AEE12072.1"/>
    <property type="molecule type" value="Genomic_DNA"/>
</dbReference>
<dbReference type="HOGENOM" id="CLU_546116_0_0_10"/>
<evidence type="ECO:0000313" key="2">
    <source>
        <dbReference type="EMBL" id="AEE12072.1"/>
    </source>
</evidence>
<accession>F4KL98</accession>
<reference evidence="3" key="1">
    <citation type="submission" date="2011-04" db="EMBL/GenBank/DDBJ databases">
        <title>The complete genome of Porphyromonas asaccharolytica DSM 20707.</title>
        <authorList>
            <person name="Lucas S."/>
            <person name="Han J."/>
            <person name="Lapidus A."/>
            <person name="Bruce D."/>
            <person name="Goodwin L."/>
            <person name="Pitluck S."/>
            <person name="Peters L."/>
            <person name="Kyrpides N."/>
            <person name="Mavromatis K."/>
            <person name="Ivanova N."/>
            <person name="Ovchinnikova G."/>
            <person name="Pagani I."/>
            <person name="Lu M."/>
            <person name="Detter J.C."/>
            <person name="Tapia R."/>
            <person name="Han C."/>
            <person name="Land M."/>
            <person name="Hauser L."/>
            <person name="Markowitz V."/>
            <person name="Cheng J.-F."/>
            <person name="Hugenholtz P."/>
            <person name="Woyke T."/>
            <person name="Wu D."/>
            <person name="Gronow S."/>
            <person name="Wellnitz S."/>
            <person name="Brambilla E."/>
            <person name="Klenk H.-P."/>
            <person name="Eisen J.A."/>
        </authorList>
    </citation>
    <scope>NUCLEOTIDE SEQUENCE [LARGE SCALE GENOMIC DNA]</scope>
    <source>
        <strain evidence="3">ATCC 25260 / DSM 20707 / VPI 4198</strain>
    </source>
</reference>
<feature type="signal peptide" evidence="1">
    <location>
        <begin position="1"/>
        <end position="21"/>
    </location>
</feature>
<sequence length="537" mass="59690">MTRKLLSPLLLLLALSYSLGAQQVSCKVTQEPKSLPAEACDFSIYGTSPNGRYIYGGSPNSTAFCYDTERDTTSLFLSETGAEKYMIYAVSDDGEIFVAQDEVGAFVCNMAQKKLQEIKTPESAWPDVRPVYVTPDAKHLVGYLMDPTYAQESMTLPIYGTRGEDGSWTIKTLPMLDKDYLGNKPNYTQAFFCSPDGKKILGRQNTRNGSDRPLFWQLNEQGQYQCSTPCDSFLYNLDAPLPGPEPDWDDYVTADYEQDPDLYAQQEAEYNKAHEAWQKAYDKVVKGVSPDLAWQMMAPTSGYWMISIQEVVGKGDDYTIISYPGALNVADGSIERINIPEAYGLGGLGRTHDGGWLCYPDGSLDPNDRTTYVVYPDGKKLTMLEYLKQLTGKDLSPAFTYSYTPYGKTEQKSITDMGTVQFSADGKTLVSCAVDMTGTRYYRNAYLRVDKHFLAQPLGVAPIQVERGDLSILWQGDALYFSAPATGTLYLYDTTGRLLDSYSLAAASRLSLTELAQGLYIGQLVTERGVSTVRFIR</sequence>
<dbReference type="OrthoDB" id="1091469at2"/>
<organism evidence="2 3">
    <name type="scientific">Porphyromonas asaccharolytica (strain ATCC 25260 / DSM 20707 / BCRC 10618 / CCUG 7834 / JCM 6326 / LMG 13178 / VPI 4198 / B440)</name>
    <name type="common">Bacteroides asaccharolyticus</name>
    <dbReference type="NCBI Taxonomy" id="879243"/>
    <lineage>
        <taxon>Bacteria</taxon>
        <taxon>Pseudomonadati</taxon>
        <taxon>Bacteroidota</taxon>
        <taxon>Bacteroidia</taxon>
        <taxon>Bacteroidales</taxon>
        <taxon>Porphyromonadaceae</taxon>
        <taxon>Porphyromonas</taxon>
    </lineage>
</organism>
<protein>
    <recommendedName>
        <fullName evidence="4">T9SS C-terminal target domain-containing protein</fullName>
    </recommendedName>
</protein>
<gene>
    <name evidence="2" type="ordered locus">Poras_0118</name>
</gene>
<keyword evidence="1" id="KW-0732">Signal</keyword>
<dbReference type="InterPro" id="IPR026444">
    <property type="entry name" value="Secre_tail"/>
</dbReference>